<name>T2IU64_CROWT</name>
<evidence type="ECO:0000313" key="2">
    <source>
        <dbReference type="Proteomes" id="UP000017981"/>
    </source>
</evidence>
<organism evidence="1 2">
    <name type="scientific">Crocosphaera watsonii WH 0005</name>
    <dbReference type="NCBI Taxonomy" id="423472"/>
    <lineage>
        <taxon>Bacteria</taxon>
        <taxon>Bacillati</taxon>
        <taxon>Cyanobacteriota</taxon>
        <taxon>Cyanophyceae</taxon>
        <taxon>Oscillatoriophycideae</taxon>
        <taxon>Chroococcales</taxon>
        <taxon>Aphanothecaceae</taxon>
        <taxon>Crocosphaera</taxon>
    </lineage>
</organism>
<dbReference type="AlphaFoldDB" id="T2IU64"/>
<dbReference type="Proteomes" id="UP000017981">
    <property type="component" value="Unassembled WGS sequence"/>
</dbReference>
<reference evidence="1 2" key="1">
    <citation type="submission" date="2013-01" db="EMBL/GenBank/DDBJ databases">
        <authorList>
            <person name="Bench S."/>
        </authorList>
    </citation>
    <scope>NUCLEOTIDE SEQUENCE [LARGE SCALE GENOMIC DNA]</scope>
    <source>
        <strain evidence="1 2">WH 0005</strain>
    </source>
</reference>
<accession>T2IU64</accession>
<evidence type="ECO:0000313" key="1">
    <source>
        <dbReference type="EMBL" id="CCQ56327.1"/>
    </source>
</evidence>
<gene>
    <name evidence="1" type="ORF">CWATWH0005_5731</name>
</gene>
<comment type="caution">
    <text evidence="1">The sequence shown here is derived from an EMBL/GenBank/DDBJ whole genome shotgun (WGS) entry which is preliminary data.</text>
</comment>
<protein>
    <submittedName>
        <fullName evidence="1">Uncharacterized protein</fullName>
    </submittedName>
</protein>
<proteinExistence type="predicted"/>
<dbReference type="EMBL" id="CAQL01000599">
    <property type="protein sequence ID" value="CCQ56327.1"/>
    <property type="molecule type" value="Genomic_DNA"/>
</dbReference>
<sequence>MRPSPYIWDSTTTVKQIVQRYVNQFLQWFPLWVTLVCITDC</sequence>
<reference evidence="1 2" key="2">
    <citation type="submission" date="2013-09" db="EMBL/GenBank/DDBJ databases">
        <title>Whole genome comparison of six Crocosphaera watsonii strains with differing phenotypes.</title>
        <authorList>
            <person name="Bench S.R."/>
            <person name="Heller P."/>
            <person name="Frank I."/>
            <person name="Arciniega M."/>
            <person name="Shilova I.N."/>
            <person name="Zehr J.P."/>
        </authorList>
    </citation>
    <scope>NUCLEOTIDE SEQUENCE [LARGE SCALE GENOMIC DNA]</scope>
    <source>
        <strain evidence="1 2">WH 0005</strain>
    </source>
</reference>